<organism evidence="3 4">
    <name type="scientific">Eiseniibacteriota bacterium</name>
    <dbReference type="NCBI Taxonomy" id="2212470"/>
    <lineage>
        <taxon>Bacteria</taxon>
        <taxon>Candidatus Eiseniibacteriota</taxon>
    </lineage>
</organism>
<dbReference type="InterPro" id="IPR044094">
    <property type="entry name" value="AtsA-like_MBL-fold"/>
</dbReference>
<feature type="domain" description="Metallo-beta-lactamase" evidence="2">
    <location>
        <begin position="22"/>
        <end position="238"/>
    </location>
</feature>
<keyword evidence="1" id="KW-0378">Hydrolase</keyword>
<keyword evidence="4" id="KW-1185">Reference proteome</keyword>
<dbReference type="Pfam" id="PF12706">
    <property type="entry name" value="Lactamase_B_2"/>
    <property type="match status" value="1"/>
</dbReference>
<accession>A0ABV6YJP2</accession>
<gene>
    <name evidence="3" type="ORF">ACFL6M_02935</name>
</gene>
<comment type="caution">
    <text evidence="3">The sequence shown here is derived from an EMBL/GenBank/DDBJ whole genome shotgun (WGS) entry which is preliminary data.</text>
</comment>
<dbReference type="SUPFAM" id="SSF56281">
    <property type="entry name" value="Metallo-hydrolase/oxidoreductase"/>
    <property type="match status" value="1"/>
</dbReference>
<evidence type="ECO:0000313" key="3">
    <source>
        <dbReference type="EMBL" id="MFC1572533.1"/>
    </source>
</evidence>
<evidence type="ECO:0000259" key="2">
    <source>
        <dbReference type="SMART" id="SM00849"/>
    </source>
</evidence>
<evidence type="ECO:0000313" key="4">
    <source>
        <dbReference type="Proteomes" id="UP001593833"/>
    </source>
</evidence>
<reference evidence="3 4" key="1">
    <citation type="submission" date="2024-09" db="EMBL/GenBank/DDBJ databases">
        <authorList>
            <person name="D'Angelo T."/>
        </authorList>
    </citation>
    <scope>NUCLEOTIDE SEQUENCE [LARGE SCALE GENOMIC DNA]</scope>
    <source>
        <strain evidence="3">SAG AM-320-E07</strain>
    </source>
</reference>
<dbReference type="Proteomes" id="UP001593833">
    <property type="component" value="Unassembled WGS sequence"/>
</dbReference>
<dbReference type="PANTHER" id="PTHR46018:SF2">
    <property type="entry name" value="ZINC PHOSPHODIESTERASE ELAC PROTEIN 1"/>
    <property type="match status" value="1"/>
</dbReference>
<dbReference type="SMART" id="SM00849">
    <property type="entry name" value="Lactamase_B"/>
    <property type="match status" value="1"/>
</dbReference>
<protein>
    <submittedName>
        <fullName evidence="3">MBL fold metallo-hydrolase</fullName>
    </submittedName>
</protein>
<evidence type="ECO:0000256" key="1">
    <source>
        <dbReference type="ARBA" id="ARBA00022801"/>
    </source>
</evidence>
<dbReference type="PANTHER" id="PTHR46018">
    <property type="entry name" value="ZINC PHOSPHODIESTERASE ELAC PROTEIN 1"/>
    <property type="match status" value="1"/>
</dbReference>
<name>A0ABV6YJP2_UNCEI</name>
<dbReference type="EMBL" id="JBHPKH010000020">
    <property type="protein sequence ID" value="MFC1572533.1"/>
    <property type="molecule type" value="Genomic_DNA"/>
</dbReference>
<dbReference type="InterPro" id="IPR001279">
    <property type="entry name" value="Metallo-B-lactamas"/>
</dbReference>
<proteinExistence type="predicted"/>
<dbReference type="InterPro" id="IPR036866">
    <property type="entry name" value="RibonucZ/Hydroxyglut_hydro"/>
</dbReference>
<dbReference type="CDD" id="cd07719">
    <property type="entry name" value="arylsulfatase_AtsA-like_MBL-fold"/>
    <property type="match status" value="1"/>
</dbReference>
<dbReference type="Gene3D" id="3.60.15.10">
    <property type="entry name" value="Ribonuclease Z/Hydroxyacylglutathione hydrolase-like"/>
    <property type="match status" value="1"/>
</dbReference>
<sequence>MAQDTRLVLLGTGTPNAEPNRSGPSVAIVSGDNAFVIDLGPGVVRRAVAAWQAGVAALEPSRLRHAFVTHLHSDHTAGLADFLLTPWVLGRAETVQVYGPPGVKAMTEHVLAAYEQDIEQRRKGLEPANDSGWTAAVHEVKTGVVYQDAGLTVEALPVEHGSWQAFGYRFRAKDRTIVISGDTAPTDTIIKAATGCDILLHEVYSAVGFATLSRSWQEYHSKVHTSAEELGRIASEARPKLLVLYHQLRWGVSENDLVAEIGRVYDGPVSSGRDLEIY</sequence>